<dbReference type="SMART" id="SM00829">
    <property type="entry name" value="PKS_ER"/>
    <property type="match status" value="1"/>
</dbReference>
<accession>A0ABX8U9F0</accession>
<organism evidence="3 4">
    <name type="scientific">Nonomuraea coxensis DSM 45129</name>
    <dbReference type="NCBI Taxonomy" id="1122611"/>
    <lineage>
        <taxon>Bacteria</taxon>
        <taxon>Bacillati</taxon>
        <taxon>Actinomycetota</taxon>
        <taxon>Actinomycetes</taxon>
        <taxon>Streptosporangiales</taxon>
        <taxon>Streptosporangiaceae</taxon>
        <taxon>Nonomuraea</taxon>
    </lineage>
</organism>
<evidence type="ECO:0000313" key="4">
    <source>
        <dbReference type="Proteomes" id="UP000824681"/>
    </source>
</evidence>
<dbReference type="InterPro" id="IPR020843">
    <property type="entry name" value="ER"/>
</dbReference>
<dbReference type="InterPro" id="IPR011032">
    <property type="entry name" value="GroES-like_sf"/>
</dbReference>
<feature type="domain" description="Enoyl reductase (ER)" evidence="2">
    <location>
        <begin position="18"/>
        <end position="312"/>
    </location>
</feature>
<dbReference type="SUPFAM" id="SSF51735">
    <property type="entry name" value="NAD(P)-binding Rossmann-fold domains"/>
    <property type="match status" value="1"/>
</dbReference>
<dbReference type="Proteomes" id="UP000824681">
    <property type="component" value="Chromosome"/>
</dbReference>
<evidence type="ECO:0000313" key="3">
    <source>
        <dbReference type="EMBL" id="QYC43287.1"/>
    </source>
</evidence>
<dbReference type="Gene3D" id="3.90.180.10">
    <property type="entry name" value="Medium-chain alcohol dehydrogenases, catalytic domain"/>
    <property type="match status" value="1"/>
</dbReference>
<dbReference type="PANTHER" id="PTHR44154">
    <property type="entry name" value="QUINONE OXIDOREDUCTASE"/>
    <property type="match status" value="1"/>
</dbReference>
<dbReference type="Pfam" id="PF08240">
    <property type="entry name" value="ADH_N"/>
    <property type="match status" value="1"/>
</dbReference>
<gene>
    <name evidence="3" type="ORF">Nocox_28490</name>
</gene>
<dbReference type="InterPro" id="IPR051603">
    <property type="entry name" value="Zinc-ADH_QOR/CCCR"/>
</dbReference>
<sequence length="314" mass="31220">MPEVADGGMRAARVHAYGDPSVIRHDKIPIPAPGPGEVLIKVAGTSFNPSEVGLRSGLLAATVPELAGLALPYVLGWDVAGTVVETGPGVTWPRAGDEVIGRLDGGAAASYALAPARDLARAPRGVPLADAAAIPVAGLTAWQAVHEHARIGPGQRVLVNGAGGGVGGFTVGLAKLAGATVIATAGSAGSAARARAHGADEVVDHRTDPLPGGLDALINLVPLDPAAGAAVGRLVRPGGVLVSATAPVETPPGVTSIRFVARNDAAQLAALAALAEEGGLVVDVAERLPLTELEAVHRRAESGRGTGGKIVLLP</sequence>
<dbReference type="PANTHER" id="PTHR44154:SF1">
    <property type="entry name" value="QUINONE OXIDOREDUCTASE"/>
    <property type="match status" value="1"/>
</dbReference>
<reference evidence="3 4" key="1">
    <citation type="journal article" date="2021" name="ACS Chem. Biol.">
        <title>Genomic-Led Discovery of a Novel Glycopeptide Antibiotic by Nonomuraea coxensis DSM 45129.</title>
        <authorList>
            <person name="Yushchuk O."/>
            <person name="Vior N.M."/>
            <person name="Andreo-Vidal A."/>
            <person name="Berini F."/>
            <person name="Ruckert C."/>
            <person name="Busche T."/>
            <person name="Binda E."/>
            <person name="Kalinowski J."/>
            <person name="Truman A.W."/>
            <person name="Marinelli F."/>
        </authorList>
    </citation>
    <scope>NUCLEOTIDE SEQUENCE [LARGE SCALE GENOMIC DNA]</scope>
    <source>
        <strain evidence="3 4">DSM 45129</strain>
    </source>
</reference>
<name>A0ABX8U9F0_9ACTN</name>
<protein>
    <submittedName>
        <fullName evidence="3">Zinc-type alcohol dehydrogenase-like protein</fullName>
    </submittedName>
</protein>
<dbReference type="Pfam" id="PF13602">
    <property type="entry name" value="ADH_zinc_N_2"/>
    <property type="match status" value="1"/>
</dbReference>
<proteinExistence type="predicted"/>
<dbReference type="InterPro" id="IPR036291">
    <property type="entry name" value="NAD(P)-bd_dom_sf"/>
</dbReference>
<dbReference type="InterPro" id="IPR013154">
    <property type="entry name" value="ADH-like_N"/>
</dbReference>
<dbReference type="EMBL" id="CP068985">
    <property type="protein sequence ID" value="QYC43287.1"/>
    <property type="molecule type" value="Genomic_DNA"/>
</dbReference>
<keyword evidence="1" id="KW-0521">NADP</keyword>
<dbReference type="SUPFAM" id="SSF50129">
    <property type="entry name" value="GroES-like"/>
    <property type="match status" value="1"/>
</dbReference>
<dbReference type="RefSeq" id="WP_020547332.1">
    <property type="nucleotide sequence ID" value="NZ_CP068985.1"/>
</dbReference>
<keyword evidence="4" id="KW-1185">Reference proteome</keyword>
<dbReference type="Gene3D" id="3.40.50.720">
    <property type="entry name" value="NAD(P)-binding Rossmann-like Domain"/>
    <property type="match status" value="1"/>
</dbReference>
<evidence type="ECO:0000259" key="2">
    <source>
        <dbReference type="SMART" id="SM00829"/>
    </source>
</evidence>
<dbReference type="CDD" id="cd05289">
    <property type="entry name" value="MDR_like_2"/>
    <property type="match status" value="1"/>
</dbReference>
<evidence type="ECO:0000256" key="1">
    <source>
        <dbReference type="ARBA" id="ARBA00022857"/>
    </source>
</evidence>